<dbReference type="Pfam" id="PF10421">
    <property type="entry name" value="OAS1_C"/>
    <property type="match status" value="1"/>
</dbReference>
<evidence type="ECO:0000256" key="9">
    <source>
        <dbReference type="ARBA" id="ARBA00022884"/>
    </source>
</evidence>
<dbReference type="Ensembl" id="ENSPEMT00000025734.2">
    <property type="protein sequence ID" value="ENSPEMP00000021375.2"/>
    <property type="gene ID" value="ENSPEMG00000026756.1"/>
</dbReference>
<keyword evidence="8" id="KW-0391">Immunity</keyword>
<dbReference type="GO" id="GO:0045087">
    <property type="term" value="P:innate immune response"/>
    <property type="evidence" value="ECO:0007669"/>
    <property type="project" value="UniProtKB-KW"/>
</dbReference>
<dbReference type="InterPro" id="IPR006117">
    <property type="entry name" value="2-5OAS_C_CS"/>
</dbReference>
<dbReference type="GO" id="GO:0045071">
    <property type="term" value="P:negative regulation of viral genome replication"/>
    <property type="evidence" value="ECO:0007669"/>
    <property type="project" value="TreeGrafter"/>
</dbReference>
<dbReference type="InterPro" id="IPR002934">
    <property type="entry name" value="Polymerase_NTP_transf_dom"/>
</dbReference>
<name>A0A8C8TYV9_PERMB</name>
<evidence type="ECO:0000256" key="2">
    <source>
        <dbReference type="ARBA" id="ARBA00001946"/>
    </source>
</evidence>
<evidence type="ECO:0000313" key="14">
    <source>
        <dbReference type="Proteomes" id="UP000694547"/>
    </source>
</evidence>
<dbReference type="GO" id="GO:0005654">
    <property type="term" value="C:nucleoplasm"/>
    <property type="evidence" value="ECO:0007669"/>
    <property type="project" value="TreeGrafter"/>
</dbReference>
<dbReference type="InterPro" id="IPR018952">
    <property type="entry name" value="2-5-oligoAdlate_synth_1_dom2/C"/>
</dbReference>
<feature type="domain" description="Polymerase nucleotidyl transferase" evidence="11">
    <location>
        <begin position="42"/>
        <end position="107"/>
    </location>
</feature>
<dbReference type="PANTHER" id="PTHR11258:SF13">
    <property type="entry name" value="2'-5'-OLIGOADENYLATE SYNTHASE 1"/>
    <property type="match status" value="1"/>
</dbReference>
<dbReference type="PROSITE" id="PS00833">
    <property type="entry name" value="25A_SYNTH_2"/>
    <property type="match status" value="1"/>
</dbReference>
<dbReference type="GO" id="GO:0051607">
    <property type="term" value="P:defense response to virus"/>
    <property type="evidence" value="ECO:0007669"/>
    <property type="project" value="UniProtKB-KW"/>
</dbReference>
<evidence type="ECO:0000313" key="13">
    <source>
        <dbReference type="Ensembl" id="ENSPEMP00000021375.2"/>
    </source>
</evidence>
<evidence type="ECO:0000256" key="3">
    <source>
        <dbReference type="ARBA" id="ARBA00004496"/>
    </source>
</evidence>
<keyword evidence="6" id="KW-0963">Cytoplasm</keyword>
<dbReference type="CDD" id="cd05400">
    <property type="entry name" value="NT_2-5OAS_ClassI-CCAase"/>
    <property type="match status" value="1"/>
</dbReference>
<dbReference type="Proteomes" id="UP000694547">
    <property type="component" value="Chromosome 23"/>
</dbReference>
<reference evidence="13 14" key="1">
    <citation type="submission" date="2018-10" db="EMBL/GenBank/DDBJ databases">
        <title>Improved assembly of the deer mouse Peromyscus maniculatus genome.</title>
        <authorList>
            <person name="Lassance J.-M."/>
            <person name="Hoekstra H.E."/>
        </authorList>
    </citation>
    <scope>NUCLEOTIDE SEQUENCE [LARGE SCALE GENOMIC DNA]</scope>
</reference>
<protein>
    <recommendedName>
        <fullName evidence="5">2'-5' oligoadenylate synthase</fullName>
        <ecNumber evidence="5">2.7.7.84</ecNumber>
    </recommendedName>
</protein>
<evidence type="ECO:0000256" key="8">
    <source>
        <dbReference type="ARBA" id="ARBA00022859"/>
    </source>
</evidence>
<dbReference type="SUPFAM" id="SSF81301">
    <property type="entry name" value="Nucleotidyltransferase"/>
    <property type="match status" value="1"/>
</dbReference>
<organism evidence="13 14">
    <name type="scientific">Peromyscus maniculatus bairdii</name>
    <name type="common">Prairie deer mouse</name>
    <dbReference type="NCBI Taxonomy" id="230844"/>
    <lineage>
        <taxon>Eukaryota</taxon>
        <taxon>Metazoa</taxon>
        <taxon>Chordata</taxon>
        <taxon>Craniata</taxon>
        <taxon>Vertebrata</taxon>
        <taxon>Euteleostomi</taxon>
        <taxon>Mammalia</taxon>
        <taxon>Eutheria</taxon>
        <taxon>Euarchontoglires</taxon>
        <taxon>Glires</taxon>
        <taxon>Rodentia</taxon>
        <taxon>Myomorpha</taxon>
        <taxon>Muroidea</taxon>
        <taxon>Cricetidae</taxon>
        <taxon>Neotominae</taxon>
        <taxon>Peromyscus</taxon>
    </lineage>
</organism>
<evidence type="ECO:0000256" key="4">
    <source>
        <dbReference type="ARBA" id="ARBA00009526"/>
    </source>
</evidence>
<evidence type="ECO:0000259" key="12">
    <source>
        <dbReference type="Pfam" id="PF10421"/>
    </source>
</evidence>
<dbReference type="InterPro" id="IPR006116">
    <property type="entry name" value="NT_2-5OAS_ClassI-CCAase"/>
</dbReference>
<evidence type="ECO:0000256" key="6">
    <source>
        <dbReference type="ARBA" id="ARBA00022490"/>
    </source>
</evidence>
<feature type="domain" description="2'-5'-oligoadenylate synthetase 1" evidence="12">
    <location>
        <begin position="165"/>
        <end position="348"/>
    </location>
</feature>
<dbReference type="EC" id="2.7.7.84" evidence="5"/>
<reference evidence="13" key="2">
    <citation type="submission" date="2025-08" db="UniProtKB">
        <authorList>
            <consortium name="Ensembl"/>
        </authorList>
    </citation>
    <scope>IDENTIFICATION</scope>
</reference>
<evidence type="ECO:0000256" key="5">
    <source>
        <dbReference type="ARBA" id="ARBA00012577"/>
    </source>
</evidence>
<dbReference type="GeneTree" id="ENSGT00510000046406"/>
<sequence length="377" mass="43848">MEQGLGSIPARELDKFIEDNLLPNIRFRAEVNAAIDIICAFLKGRCFRDGRHDVRVSKVVKGGSFGKGIELKGRSDADLVVFLTNLTSFEDQLKRQGEFIQEIKEQLRTLQKEKKLQLEFEMPDERWPNSLALSFRLRSPELQQEVEFDVLPAYDVLGPGTNNHRPDPQIYACLITECTSLGLDGKFSTCFTELQRNFLKDRPPKLKSLIRLVKHWYQLCEEKLRMPLPPQYALELLTVYAWECGSRVPEFNTAQGFRTVLELVTNYRQLRIYWRIYYDFPDREVSKCLLRQLRKDRPVILDPADPTRNVAGGNPEGWWLLAEEAAAWLKYPCCRNYDQSHVRSWNVLVRPCHYAVTLHTALVTPSLWRILSQRCDL</sequence>
<keyword evidence="10" id="KW-0051">Antiviral defense</keyword>
<proteinExistence type="inferred from homology"/>
<dbReference type="GO" id="GO:0003725">
    <property type="term" value="F:double-stranded RNA binding"/>
    <property type="evidence" value="ECO:0007669"/>
    <property type="project" value="TreeGrafter"/>
</dbReference>
<dbReference type="Gene3D" id="3.30.460.10">
    <property type="entry name" value="Beta Polymerase, domain 2"/>
    <property type="match status" value="1"/>
</dbReference>
<dbReference type="Gene3D" id="1.10.1410.20">
    <property type="entry name" value="2'-5'-oligoadenylate synthetase 1, domain 2"/>
    <property type="match status" value="1"/>
</dbReference>
<evidence type="ECO:0000256" key="7">
    <source>
        <dbReference type="ARBA" id="ARBA00022588"/>
    </source>
</evidence>
<dbReference type="Pfam" id="PF01909">
    <property type="entry name" value="NTP_transf_2"/>
    <property type="match status" value="1"/>
</dbReference>
<dbReference type="FunFam" id="3.30.460.10:FF:000007">
    <property type="entry name" value="2'-5'-oligoadenylate synthetase 1"/>
    <property type="match status" value="1"/>
</dbReference>
<dbReference type="PROSITE" id="PS50152">
    <property type="entry name" value="25A_SYNTH_3"/>
    <property type="match status" value="1"/>
</dbReference>
<comment type="similarity">
    <text evidence="4">Belongs to the 2-5A synthase family.</text>
</comment>
<dbReference type="InterPro" id="IPR043519">
    <property type="entry name" value="NT_sf"/>
</dbReference>
<evidence type="ECO:0000256" key="10">
    <source>
        <dbReference type="ARBA" id="ARBA00023118"/>
    </source>
</evidence>
<accession>A0A8C8TYV9</accession>
<dbReference type="GO" id="GO:0016020">
    <property type="term" value="C:membrane"/>
    <property type="evidence" value="ECO:0007669"/>
    <property type="project" value="TreeGrafter"/>
</dbReference>
<comment type="cofactor">
    <cofactor evidence="2">
        <name>Mg(2+)</name>
        <dbReference type="ChEBI" id="CHEBI:18420"/>
    </cofactor>
</comment>
<keyword evidence="14" id="KW-1185">Reference proteome</keyword>
<comment type="subcellular location">
    <subcellularLocation>
        <location evidence="3">Cytoplasm</location>
    </subcellularLocation>
</comment>
<dbReference type="SUPFAM" id="SSF81631">
    <property type="entry name" value="PAP/OAS1 substrate-binding domain"/>
    <property type="match status" value="1"/>
</dbReference>
<dbReference type="PANTHER" id="PTHR11258">
    <property type="entry name" value="2-5 OLIGOADENYLATE SYNTHETASE"/>
    <property type="match status" value="1"/>
</dbReference>
<gene>
    <name evidence="13" type="primary">LOC102923042</name>
</gene>
<evidence type="ECO:0000256" key="1">
    <source>
        <dbReference type="ARBA" id="ARBA00001112"/>
    </source>
</evidence>
<dbReference type="GO" id="GO:0001730">
    <property type="term" value="F:2'-5'-oligoadenylate synthetase activity"/>
    <property type="evidence" value="ECO:0007669"/>
    <property type="project" value="UniProtKB-EC"/>
</dbReference>
<evidence type="ECO:0000259" key="11">
    <source>
        <dbReference type="Pfam" id="PF01909"/>
    </source>
</evidence>
<comment type="catalytic activity">
    <reaction evidence="1">
        <text>3 ATP = 5'-triphosphoadenylyl-(2'-&gt;5')-adenylyl-(2'-&gt;5')-adenosine + 2 diphosphate</text>
        <dbReference type="Rhea" id="RHEA:34407"/>
        <dbReference type="ChEBI" id="CHEBI:30616"/>
        <dbReference type="ChEBI" id="CHEBI:33019"/>
        <dbReference type="ChEBI" id="CHEBI:67143"/>
        <dbReference type="EC" id="2.7.7.84"/>
    </reaction>
</comment>
<keyword evidence="9" id="KW-0694">RNA-binding</keyword>
<keyword evidence="7" id="KW-0399">Innate immunity</keyword>
<dbReference type="GO" id="GO:0005829">
    <property type="term" value="C:cytosol"/>
    <property type="evidence" value="ECO:0007669"/>
    <property type="project" value="TreeGrafter"/>
</dbReference>
<reference evidence="13" key="3">
    <citation type="submission" date="2025-09" db="UniProtKB">
        <authorList>
            <consortium name="Ensembl"/>
        </authorList>
    </citation>
    <scope>IDENTIFICATION</scope>
</reference>
<dbReference type="FunFam" id="1.10.1410.20:FF:000001">
    <property type="entry name" value="2'-5'-oligoadenylate synthetase 1"/>
    <property type="match status" value="1"/>
</dbReference>
<dbReference type="AlphaFoldDB" id="A0A8C8TYV9"/>